<dbReference type="InterPro" id="IPR031681">
    <property type="entry name" value="YwqH-like"/>
</dbReference>
<reference evidence="2 3" key="1">
    <citation type="submission" date="2016-04" db="EMBL/GenBank/DDBJ databases">
        <title>Complete genome sequence of Fictibacillus phosphorivorans G25-29, a strain toxic to nematodes.</title>
        <authorList>
            <person name="Zheng Z."/>
        </authorList>
    </citation>
    <scope>NUCLEOTIDE SEQUENCE [LARGE SCALE GENOMIC DNA]</scope>
    <source>
        <strain evidence="2 3">G25-29</strain>
    </source>
</reference>
<dbReference type="Proteomes" id="UP000076623">
    <property type="component" value="Chromosome"/>
</dbReference>
<evidence type="ECO:0000313" key="2">
    <source>
        <dbReference type="EMBL" id="ANC76245.1"/>
    </source>
</evidence>
<keyword evidence="1" id="KW-0175">Coiled coil</keyword>
<sequence>MEMEQLSSEISSVHTAISHLNHAAMVKQEQLERLQRCESQLAPLEDDLQNYSRLIKKPELHSENWMGSNAQEFEGIREESMVTPLNELINFQYSQLKESLANKISELKSEIQSLQSQVSSQRARLSQLESQSKELAANG</sequence>
<dbReference type="Pfam" id="PF16888">
    <property type="entry name" value="YwqH-like"/>
    <property type="match status" value="1"/>
</dbReference>
<name>A0A168VUI5_9BACL</name>
<evidence type="ECO:0000256" key="1">
    <source>
        <dbReference type="SAM" id="Coils"/>
    </source>
</evidence>
<dbReference type="AlphaFoldDB" id="A0A168VUI5"/>
<organism evidence="2 3">
    <name type="scientific">Fictibacillus phosphorivorans</name>
    <dbReference type="NCBI Taxonomy" id="1221500"/>
    <lineage>
        <taxon>Bacteria</taxon>
        <taxon>Bacillati</taxon>
        <taxon>Bacillota</taxon>
        <taxon>Bacilli</taxon>
        <taxon>Bacillales</taxon>
        <taxon>Fictibacillaceae</taxon>
        <taxon>Fictibacillus</taxon>
    </lineage>
</organism>
<feature type="coiled-coil region" evidence="1">
    <location>
        <begin position="27"/>
        <end position="54"/>
    </location>
</feature>
<protein>
    <submittedName>
        <fullName evidence="2">Uncharacterized protein</fullName>
    </submittedName>
</protein>
<feature type="coiled-coil region" evidence="1">
    <location>
        <begin position="97"/>
        <end position="138"/>
    </location>
</feature>
<accession>A0A168VUI5</accession>
<dbReference type="EMBL" id="CP015378">
    <property type="protein sequence ID" value="ANC76245.1"/>
    <property type="molecule type" value="Genomic_DNA"/>
</dbReference>
<proteinExistence type="predicted"/>
<dbReference type="KEGG" id="fpn:ABE65_005245"/>
<dbReference type="STRING" id="1221500.ABE65_005245"/>
<gene>
    <name evidence="2" type="ORF">ABE65_005245</name>
</gene>
<evidence type="ECO:0000313" key="3">
    <source>
        <dbReference type="Proteomes" id="UP000076623"/>
    </source>
</evidence>
<keyword evidence="3" id="KW-1185">Reference proteome</keyword>